<evidence type="ECO:0000313" key="1">
    <source>
        <dbReference type="EMBL" id="MDL0081340.1"/>
    </source>
</evidence>
<keyword evidence="2" id="KW-1185">Reference proteome</keyword>
<name>A0ACC6FQ25_9HELI</name>
<comment type="caution">
    <text evidence="1">The sequence shown here is derived from an EMBL/GenBank/DDBJ whole genome shotgun (WGS) entry which is preliminary data.</text>
</comment>
<sequence length="619" mass="70339">MIIIAMGSDIARCLIAISMESCVFGKWCYYDCVVSLKAHNQKQSKELFAYIESHKHTLFFVGFVEYEFYRYLRDESYESAKPYCVFYGFRSKRAFIKEGIAQERFAPSVLHPLDKARYLRDFAAVKEAIASGRSYQVNLTQELECSTKLDSSALFDLLCARQDTPYKAFIPKENGAIISLSPELFFSLKGREITTKPMKGTMPKGKGNKRKLAKDWKNKSENLMIVDLLRNDLSKISKLHSLHTRLFDIESYPTLYQMTSTITATLKRRVGLYEIFEALFPCGSITGAPKHETITLIESLEQRERGIYCGSIGVVHKKHASFSVAIRTLRHRGERFCYGVGGGITWESRAQDEWEELGLKAEILRAKECYLFETMLLQDDHIVLLQAHKQRLLDSARKLGFDTGGIDEFMRGFNALESTLSREFLGIDRELFHKVDSSQMPMDCHTLQAVLPKPAKSLASQKVDSSPQSKSDPIILRLVLHRDGSLESTFAPLHPATSDVLLLSPITLQSASDHLYHKSSLREVYDSHSHLWRKNRCYDVAFCNERGELCEGSRSNIVLQQGGRFYTPPLSSGLLGGVYRQFLLQKGAIEERVLYARDLESASAIYCINSVRGARRVRL</sequence>
<dbReference type="EMBL" id="JANURN010000001">
    <property type="protein sequence ID" value="MDL0081340.1"/>
    <property type="molecule type" value="Genomic_DNA"/>
</dbReference>
<proteinExistence type="predicted"/>
<accession>A0ACC6FQ25</accession>
<reference evidence="1 2" key="1">
    <citation type="journal article" date="2023" name="Microorganisms">
        <title>Isolation and Genomic Characteristics of Cat-Borne Campylobacter felis sp. nov. and Sheep-Borne Campylobacter ovis sp. nov.</title>
        <authorList>
            <person name="Wang H."/>
            <person name="Li Y."/>
            <person name="Gu Y."/>
            <person name="Zhou G."/>
            <person name="Chen X."/>
            <person name="Zhang X."/>
            <person name="Shao Z."/>
            <person name="Zhang J."/>
            <person name="Zhang M."/>
        </authorList>
    </citation>
    <scope>NUCLEOTIDE SEQUENCE [LARGE SCALE GENOMIC DNA]</scope>
    <source>
        <strain evidence="1 2">XJK30-2</strain>
    </source>
</reference>
<gene>
    <name evidence="1" type="ORF">NYG90_01360</name>
</gene>
<organism evidence="1 2">
    <name type="scientific">Helicobacter zhangjianzhongii</name>
    <dbReference type="NCBI Taxonomy" id="2974574"/>
    <lineage>
        <taxon>Bacteria</taxon>
        <taxon>Pseudomonadati</taxon>
        <taxon>Campylobacterota</taxon>
        <taxon>Epsilonproteobacteria</taxon>
        <taxon>Campylobacterales</taxon>
        <taxon>Helicobacteraceae</taxon>
        <taxon>Helicobacter</taxon>
    </lineage>
</organism>
<evidence type="ECO:0000313" key="2">
    <source>
        <dbReference type="Proteomes" id="UP001173802"/>
    </source>
</evidence>
<protein>
    <submittedName>
        <fullName evidence="1">Chorismate-binding protein</fullName>
    </submittedName>
</protein>
<dbReference type="Proteomes" id="UP001173802">
    <property type="component" value="Unassembled WGS sequence"/>
</dbReference>